<dbReference type="GO" id="GO:0036440">
    <property type="term" value="F:citrate synthase activity"/>
    <property type="evidence" value="ECO:0007669"/>
    <property type="project" value="UniProtKB-EC"/>
</dbReference>
<gene>
    <name evidence="11" type="primary">gltA</name>
    <name evidence="11" type="ORF">GCM10017056_18180</name>
</gene>
<evidence type="ECO:0000256" key="5">
    <source>
        <dbReference type="ARBA" id="ARBA00049288"/>
    </source>
</evidence>
<comment type="pathway">
    <text evidence="1 9">Carbohydrate metabolism; tricarboxylic acid cycle; isocitrate from oxaloacetate: step 1/2.</text>
</comment>
<evidence type="ECO:0000256" key="9">
    <source>
        <dbReference type="RuleBase" id="RU003370"/>
    </source>
</evidence>
<comment type="similarity">
    <text evidence="2 7 10">Belongs to the citrate synthase family.</text>
</comment>
<evidence type="ECO:0000256" key="2">
    <source>
        <dbReference type="ARBA" id="ARBA00010566"/>
    </source>
</evidence>
<evidence type="ECO:0000256" key="7">
    <source>
        <dbReference type="PIRNR" id="PIRNR001369"/>
    </source>
</evidence>
<dbReference type="AlphaFoldDB" id="A0A8J3GXE5"/>
<reference evidence="11" key="1">
    <citation type="journal article" date="2014" name="Int. J. Syst. Evol. Microbiol.">
        <title>Complete genome sequence of Corynebacterium casei LMG S-19264T (=DSM 44701T), isolated from a smear-ripened cheese.</title>
        <authorList>
            <consortium name="US DOE Joint Genome Institute (JGI-PGF)"/>
            <person name="Walter F."/>
            <person name="Albersmeier A."/>
            <person name="Kalinowski J."/>
            <person name="Ruckert C."/>
        </authorList>
    </citation>
    <scope>NUCLEOTIDE SEQUENCE</scope>
    <source>
        <strain evidence="11">KCTC 42650</strain>
    </source>
</reference>
<reference evidence="11" key="2">
    <citation type="submission" date="2020-09" db="EMBL/GenBank/DDBJ databases">
        <authorList>
            <person name="Sun Q."/>
            <person name="Kim S."/>
        </authorList>
    </citation>
    <scope>NUCLEOTIDE SEQUENCE</scope>
    <source>
        <strain evidence="11">KCTC 42650</strain>
    </source>
</reference>
<keyword evidence="3 9" id="KW-0816">Tricarboxylic acid cycle</keyword>
<dbReference type="InterPro" id="IPR016142">
    <property type="entry name" value="Citrate_synth-like_lrg_a-sub"/>
</dbReference>
<proteinExistence type="inferred from homology"/>
<feature type="active site" evidence="8">
    <location>
        <position position="384"/>
    </location>
</feature>
<dbReference type="PIRSF" id="PIRSF001369">
    <property type="entry name" value="Citrate_synth"/>
    <property type="match status" value="1"/>
</dbReference>
<dbReference type="GO" id="GO:0006099">
    <property type="term" value="P:tricarboxylic acid cycle"/>
    <property type="evidence" value="ECO:0007669"/>
    <property type="project" value="UniProtKB-UniRule"/>
</dbReference>
<dbReference type="NCBIfam" id="TIGR01798">
    <property type="entry name" value="cit_synth_I"/>
    <property type="match status" value="1"/>
</dbReference>
<dbReference type="Gene3D" id="2.20.28.60">
    <property type="match status" value="1"/>
</dbReference>
<dbReference type="FunFam" id="1.10.230.10:FF:000002">
    <property type="entry name" value="Citrate synthase"/>
    <property type="match status" value="1"/>
</dbReference>
<name>A0A8J3GXE5_9RHOB</name>
<evidence type="ECO:0000256" key="10">
    <source>
        <dbReference type="RuleBase" id="RU003406"/>
    </source>
</evidence>
<sequence length="449" mass="50293">MYERAGHSGSAMQEEVTIMTDAPKTAQLILDGKTYELPVLSPTAGPDVIDIRKLYGQADVFTYDPGYTSTASCDSTVTFIDGDEGVLLHRGYPIDQLASKSHYLEVCYLLLYGELPTAAELEKFELTITRHTMLHEQMQYFFRGFRRDAHPMATMVGVVGAMSAFYHDSTDISDPRQREIASHRLIAKMPTIAAWAYKYSIGQPFVYPRNDLDYASNFLRMCFSVPAEEYEVNPILSRAMDRIFTLHADHEQNASTSTVRLASSSGANPFACIAAGIACLWGPAHGGANQACLEMLKEIGTPDRIPEFIARAKDKNDPFRLMGFGHRVYKNFDPRATVMKQSADEVLDLLGVEDNPTLQVAKELEKQALADPYFAEKKLFPNVDFYSGIILEAMGFPTSMFTPIFAVSRTVGWVSQWKEQISDPQHKIGRPRQLYLGATARDYVDIENR</sequence>
<dbReference type="Proteomes" id="UP000626220">
    <property type="component" value="Unassembled WGS sequence"/>
</dbReference>
<dbReference type="SUPFAM" id="SSF48256">
    <property type="entry name" value="Citrate synthase"/>
    <property type="match status" value="1"/>
</dbReference>
<dbReference type="InterPro" id="IPR016143">
    <property type="entry name" value="Citrate_synth-like_sm_a-sub"/>
</dbReference>
<evidence type="ECO:0000256" key="3">
    <source>
        <dbReference type="ARBA" id="ARBA00022532"/>
    </source>
</evidence>
<feature type="active site" evidence="8">
    <location>
        <position position="326"/>
    </location>
</feature>
<dbReference type="InterPro" id="IPR002020">
    <property type="entry name" value="Citrate_synthase"/>
</dbReference>
<dbReference type="PRINTS" id="PR00143">
    <property type="entry name" value="CITRTSNTHASE"/>
</dbReference>
<keyword evidence="4 7" id="KW-0808">Transferase</keyword>
<evidence type="ECO:0000256" key="8">
    <source>
        <dbReference type="PIRSR" id="PIRSR001369-1"/>
    </source>
</evidence>
<evidence type="ECO:0000256" key="1">
    <source>
        <dbReference type="ARBA" id="ARBA00004751"/>
    </source>
</evidence>
<dbReference type="PANTHER" id="PTHR42871:SF1">
    <property type="entry name" value="CITRATE SYNTHASE"/>
    <property type="match status" value="1"/>
</dbReference>
<dbReference type="UniPathway" id="UPA00223">
    <property type="reaction ID" value="UER00717"/>
</dbReference>
<evidence type="ECO:0000256" key="4">
    <source>
        <dbReference type="ARBA" id="ARBA00022679"/>
    </source>
</evidence>
<dbReference type="CDD" id="cd06114">
    <property type="entry name" value="EcCS_like"/>
    <property type="match status" value="1"/>
</dbReference>
<dbReference type="InterPro" id="IPR019810">
    <property type="entry name" value="Citrate_synthase_AS"/>
</dbReference>
<dbReference type="NCBIfam" id="NF004126">
    <property type="entry name" value="PRK05614.1"/>
    <property type="match status" value="1"/>
</dbReference>
<comment type="catalytic activity">
    <reaction evidence="5 9">
        <text>oxaloacetate + acetyl-CoA + H2O = citrate + CoA + H(+)</text>
        <dbReference type="Rhea" id="RHEA:16845"/>
        <dbReference type="ChEBI" id="CHEBI:15377"/>
        <dbReference type="ChEBI" id="CHEBI:15378"/>
        <dbReference type="ChEBI" id="CHEBI:16452"/>
        <dbReference type="ChEBI" id="CHEBI:16947"/>
        <dbReference type="ChEBI" id="CHEBI:57287"/>
        <dbReference type="ChEBI" id="CHEBI:57288"/>
        <dbReference type="EC" id="2.3.3.16"/>
    </reaction>
</comment>
<evidence type="ECO:0000313" key="11">
    <source>
        <dbReference type="EMBL" id="GHF46837.1"/>
    </source>
</evidence>
<dbReference type="PANTHER" id="PTHR42871">
    <property type="entry name" value="CITRATE SYNTHASE"/>
    <property type="match status" value="1"/>
</dbReference>
<keyword evidence="12" id="KW-1185">Reference proteome</keyword>
<evidence type="ECO:0000313" key="12">
    <source>
        <dbReference type="Proteomes" id="UP000626220"/>
    </source>
</evidence>
<dbReference type="EMBL" id="BNCJ01000003">
    <property type="protein sequence ID" value="GHF46837.1"/>
    <property type="molecule type" value="Genomic_DNA"/>
</dbReference>
<dbReference type="GO" id="GO:0005737">
    <property type="term" value="C:cytoplasm"/>
    <property type="evidence" value="ECO:0007669"/>
    <property type="project" value="InterPro"/>
</dbReference>
<evidence type="ECO:0000256" key="6">
    <source>
        <dbReference type="NCBIfam" id="TIGR01798"/>
    </source>
</evidence>
<dbReference type="Gene3D" id="1.10.580.10">
    <property type="entry name" value="Citrate Synthase, domain 1"/>
    <property type="match status" value="1"/>
</dbReference>
<dbReference type="Pfam" id="PF00285">
    <property type="entry name" value="Citrate_synt"/>
    <property type="match status" value="1"/>
</dbReference>
<dbReference type="InterPro" id="IPR010953">
    <property type="entry name" value="Citrate_synthase_typ-I"/>
</dbReference>
<dbReference type="InterPro" id="IPR036969">
    <property type="entry name" value="Citrate_synthase_sf"/>
</dbReference>
<protein>
    <recommendedName>
        <fullName evidence="6 7">Citrate synthase</fullName>
    </recommendedName>
</protein>
<organism evidence="11 12">
    <name type="scientific">Seohaeicola zhoushanensis</name>
    <dbReference type="NCBI Taxonomy" id="1569283"/>
    <lineage>
        <taxon>Bacteria</taxon>
        <taxon>Pseudomonadati</taxon>
        <taxon>Pseudomonadota</taxon>
        <taxon>Alphaproteobacteria</taxon>
        <taxon>Rhodobacterales</taxon>
        <taxon>Roseobacteraceae</taxon>
        <taxon>Seohaeicola</taxon>
    </lineage>
</organism>
<comment type="caution">
    <text evidence="11">The sequence shown here is derived from an EMBL/GenBank/DDBJ whole genome shotgun (WGS) entry which is preliminary data.</text>
</comment>
<dbReference type="Gene3D" id="1.10.230.10">
    <property type="entry name" value="Cytochrome P450-Terp, domain 2"/>
    <property type="match status" value="1"/>
</dbReference>
<dbReference type="PROSITE" id="PS00480">
    <property type="entry name" value="CITRATE_SYNTHASE"/>
    <property type="match status" value="1"/>
</dbReference>
<dbReference type="InterPro" id="IPR024176">
    <property type="entry name" value="Citrate_synthase_bac-typ"/>
</dbReference>
<accession>A0A8J3GXE5</accession>